<dbReference type="EMBL" id="JAAALK010000283">
    <property type="protein sequence ID" value="KAG8075406.1"/>
    <property type="molecule type" value="Genomic_DNA"/>
</dbReference>
<reference evidence="2" key="2">
    <citation type="submission" date="2021-02" db="EMBL/GenBank/DDBJ databases">
        <authorList>
            <person name="Kimball J.A."/>
            <person name="Haas M.W."/>
            <person name="Macchietto M."/>
            <person name="Kono T."/>
            <person name="Duquette J."/>
            <person name="Shao M."/>
        </authorList>
    </citation>
    <scope>NUCLEOTIDE SEQUENCE</scope>
    <source>
        <tissue evidence="2">Fresh leaf tissue</tissue>
    </source>
</reference>
<accession>A0A8J5VWV0</accession>
<dbReference type="AlphaFoldDB" id="A0A8J5VWV0"/>
<sequence length="103" mass="11121">MGRHGMASCHLVTGPLTLTATHSEGPADDDDERVSPRRPPPVGRGFVSTDACRRRGSTGTDGATEEYVHEGGSEQWSTREFGRYLTRLSVTTAQPPNQPDPCP</sequence>
<protein>
    <submittedName>
        <fullName evidence="2">Uncharacterized protein</fullName>
    </submittedName>
</protein>
<dbReference type="Proteomes" id="UP000729402">
    <property type="component" value="Unassembled WGS sequence"/>
</dbReference>
<organism evidence="2 3">
    <name type="scientific">Zizania palustris</name>
    <name type="common">Northern wild rice</name>
    <dbReference type="NCBI Taxonomy" id="103762"/>
    <lineage>
        <taxon>Eukaryota</taxon>
        <taxon>Viridiplantae</taxon>
        <taxon>Streptophyta</taxon>
        <taxon>Embryophyta</taxon>
        <taxon>Tracheophyta</taxon>
        <taxon>Spermatophyta</taxon>
        <taxon>Magnoliopsida</taxon>
        <taxon>Liliopsida</taxon>
        <taxon>Poales</taxon>
        <taxon>Poaceae</taxon>
        <taxon>BOP clade</taxon>
        <taxon>Oryzoideae</taxon>
        <taxon>Oryzeae</taxon>
        <taxon>Zizaniinae</taxon>
        <taxon>Zizania</taxon>
    </lineage>
</organism>
<reference evidence="2" key="1">
    <citation type="journal article" date="2021" name="bioRxiv">
        <title>Whole Genome Assembly and Annotation of Northern Wild Rice, Zizania palustris L., Supports a Whole Genome Duplication in the Zizania Genus.</title>
        <authorList>
            <person name="Haas M."/>
            <person name="Kono T."/>
            <person name="Macchietto M."/>
            <person name="Millas R."/>
            <person name="McGilp L."/>
            <person name="Shao M."/>
            <person name="Duquette J."/>
            <person name="Hirsch C.N."/>
            <person name="Kimball J."/>
        </authorList>
    </citation>
    <scope>NUCLEOTIDE SEQUENCE</scope>
    <source>
        <tissue evidence="2">Fresh leaf tissue</tissue>
    </source>
</reference>
<gene>
    <name evidence="2" type="ORF">GUJ93_ZPchr0006g41560</name>
</gene>
<evidence type="ECO:0000256" key="1">
    <source>
        <dbReference type="SAM" id="MobiDB-lite"/>
    </source>
</evidence>
<feature type="region of interest" description="Disordered" evidence="1">
    <location>
        <begin position="1"/>
        <end position="76"/>
    </location>
</feature>
<evidence type="ECO:0000313" key="2">
    <source>
        <dbReference type="EMBL" id="KAG8075406.1"/>
    </source>
</evidence>
<keyword evidence="3" id="KW-1185">Reference proteome</keyword>
<proteinExistence type="predicted"/>
<evidence type="ECO:0000313" key="3">
    <source>
        <dbReference type="Proteomes" id="UP000729402"/>
    </source>
</evidence>
<name>A0A8J5VWV0_ZIZPA</name>
<comment type="caution">
    <text evidence="2">The sequence shown here is derived from an EMBL/GenBank/DDBJ whole genome shotgun (WGS) entry which is preliminary data.</text>
</comment>